<name>A0ABY7M3X1_9CHLR</name>
<dbReference type="RefSeq" id="WP_270055776.1">
    <property type="nucleotide sequence ID" value="NZ_CP115149.1"/>
</dbReference>
<sequence length="78" mass="8452">MPPATASVVAELELHLGRRRLDAAAGRGEPARPAELAIYEVHLGSWRRGPGGEMLTYRELAPQLAEDTRLPTGSRMSS</sequence>
<dbReference type="Proteomes" id="UP001212803">
    <property type="component" value="Chromosome"/>
</dbReference>
<protein>
    <submittedName>
        <fullName evidence="1">Uncharacterized protein</fullName>
    </submittedName>
</protein>
<organism evidence="1 2">
    <name type="scientific">Tepidiforma flava</name>
    <dbReference type="NCBI Taxonomy" id="3004094"/>
    <lineage>
        <taxon>Bacteria</taxon>
        <taxon>Bacillati</taxon>
        <taxon>Chloroflexota</taxon>
        <taxon>Tepidiformia</taxon>
        <taxon>Tepidiformales</taxon>
        <taxon>Tepidiformaceae</taxon>
        <taxon>Tepidiforma</taxon>
    </lineage>
</organism>
<dbReference type="EMBL" id="CP115149">
    <property type="protein sequence ID" value="WBL35249.1"/>
    <property type="molecule type" value="Genomic_DNA"/>
</dbReference>
<evidence type="ECO:0000313" key="1">
    <source>
        <dbReference type="EMBL" id="WBL35249.1"/>
    </source>
</evidence>
<reference evidence="1 2" key="1">
    <citation type="journal article" date="2023" name="ISME J.">
        <title>Thermophilic Dehalococcoidia with unusual traits shed light on an unexpected past.</title>
        <authorList>
            <person name="Palmer M."/>
            <person name="Covington J.K."/>
            <person name="Zhou E.M."/>
            <person name="Thomas S.C."/>
            <person name="Habib N."/>
            <person name="Seymour C.O."/>
            <person name="Lai D."/>
            <person name="Johnston J."/>
            <person name="Hashimi A."/>
            <person name="Jiao J.Y."/>
            <person name="Muok A.R."/>
            <person name="Liu L."/>
            <person name="Xian W.D."/>
            <person name="Zhi X.Y."/>
            <person name="Li M.M."/>
            <person name="Silva L.P."/>
            <person name="Bowen B.P."/>
            <person name="Louie K."/>
            <person name="Briegel A."/>
            <person name="Pett-Ridge J."/>
            <person name="Weber P.K."/>
            <person name="Tocheva E.I."/>
            <person name="Woyke T."/>
            <person name="Northen T.R."/>
            <person name="Mayali X."/>
            <person name="Li W.J."/>
            <person name="Hedlund B.P."/>
        </authorList>
    </citation>
    <scope>NUCLEOTIDE SEQUENCE [LARGE SCALE GENOMIC DNA]</scope>
    <source>
        <strain evidence="1 2">YIM 72310</strain>
    </source>
</reference>
<proteinExistence type="predicted"/>
<evidence type="ECO:0000313" key="2">
    <source>
        <dbReference type="Proteomes" id="UP001212803"/>
    </source>
</evidence>
<keyword evidence="2" id="KW-1185">Reference proteome</keyword>
<accession>A0ABY7M3X1</accession>
<gene>
    <name evidence="1" type="ORF">O0235_10670</name>
</gene>